<dbReference type="Proteomes" id="UP000297527">
    <property type="component" value="Unassembled WGS sequence"/>
</dbReference>
<keyword evidence="3" id="KW-1185">Reference proteome</keyword>
<organism evidence="2 3">
    <name type="scientific">Botryotinia convoluta</name>
    <dbReference type="NCBI Taxonomy" id="54673"/>
    <lineage>
        <taxon>Eukaryota</taxon>
        <taxon>Fungi</taxon>
        <taxon>Dikarya</taxon>
        <taxon>Ascomycota</taxon>
        <taxon>Pezizomycotina</taxon>
        <taxon>Leotiomycetes</taxon>
        <taxon>Helotiales</taxon>
        <taxon>Sclerotiniaceae</taxon>
        <taxon>Botryotinia</taxon>
    </lineage>
</organism>
<proteinExistence type="predicted"/>
<sequence length="122" mass="13353">MVRPIAEPMFPNKPSTARLMAKYCCSAAAAMMAISAQMTKTPSANEIKIMHMTIYPIFWNTKIKCNGFVTPSKADDTASDECEQYTADSERGKVAGPTGVTDEEHKGEEASTKDCTVLEKRP</sequence>
<dbReference type="EMBL" id="PQXN01000223">
    <property type="protein sequence ID" value="TGO48996.1"/>
    <property type="molecule type" value="Genomic_DNA"/>
</dbReference>
<reference evidence="2 3" key="1">
    <citation type="submission" date="2017-12" db="EMBL/GenBank/DDBJ databases">
        <title>Comparative genomics of Botrytis spp.</title>
        <authorList>
            <person name="Valero-Jimenez C.A."/>
            <person name="Tapia P."/>
            <person name="Veloso J."/>
            <person name="Silva-Moreno E."/>
            <person name="Staats M."/>
            <person name="Valdes J.H."/>
            <person name="Van Kan J.A.L."/>
        </authorList>
    </citation>
    <scope>NUCLEOTIDE SEQUENCE [LARGE SCALE GENOMIC DNA]</scope>
    <source>
        <strain evidence="2 3">MUCL11595</strain>
    </source>
</reference>
<dbReference type="AlphaFoldDB" id="A0A4Z1HIY0"/>
<gene>
    <name evidence="2" type="ORF">BCON_0224g00130</name>
</gene>
<feature type="region of interest" description="Disordered" evidence="1">
    <location>
        <begin position="72"/>
        <end position="122"/>
    </location>
</feature>
<comment type="caution">
    <text evidence="2">The sequence shown here is derived from an EMBL/GenBank/DDBJ whole genome shotgun (WGS) entry which is preliminary data.</text>
</comment>
<name>A0A4Z1HIY0_9HELO</name>
<feature type="compositionally biased region" description="Basic and acidic residues" evidence="1">
    <location>
        <begin position="102"/>
        <end position="122"/>
    </location>
</feature>
<evidence type="ECO:0000313" key="2">
    <source>
        <dbReference type="EMBL" id="TGO48996.1"/>
    </source>
</evidence>
<accession>A0A4Z1HIY0</accession>
<evidence type="ECO:0000256" key="1">
    <source>
        <dbReference type="SAM" id="MobiDB-lite"/>
    </source>
</evidence>
<evidence type="ECO:0000313" key="3">
    <source>
        <dbReference type="Proteomes" id="UP000297527"/>
    </source>
</evidence>
<protein>
    <submittedName>
        <fullName evidence="2">Uncharacterized protein</fullName>
    </submittedName>
</protein>